<evidence type="ECO:0008006" key="2">
    <source>
        <dbReference type="Google" id="ProtNLM"/>
    </source>
</evidence>
<organism evidence="1">
    <name type="scientific">hydrothermal vent metagenome</name>
    <dbReference type="NCBI Taxonomy" id="652676"/>
    <lineage>
        <taxon>unclassified sequences</taxon>
        <taxon>metagenomes</taxon>
        <taxon>ecological metagenomes</taxon>
    </lineage>
</organism>
<dbReference type="SUPFAM" id="SSF53335">
    <property type="entry name" value="S-adenosyl-L-methionine-dependent methyltransferases"/>
    <property type="match status" value="1"/>
</dbReference>
<dbReference type="AlphaFoldDB" id="A0A3B0ZS41"/>
<proteinExistence type="predicted"/>
<sequence>MDVYRALRQKLGFTGDLPHTKDWSAAADFLELIADYCLTNQPNIILECSSGLSTLILARCCKINQHGKVISLENGADYAASTRKNLSQYGLADYATVIDSPLHTVQANSNDYQWYQIDSHVIPEIDLLVIDGPNGYIQKNSRYPALPVLHSLFAERCAVFLDDAAREDEQEIVTQWRQQYQPTSFEYIEMERGCAVFRF</sequence>
<dbReference type="Gene3D" id="3.40.50.150">
    <property type="entry name" value="Vaccinia Virus protein VP39"/>
    <property type="match status" value="1"/>
</dbReference>
<dbReference type="InterPro" id="IPR029063">
    <property type="entry name" value="SAM-dependent_MTases_sf"/>
</dbReference>
<dbReference type="Pfam" id="PF13578">
    <property type="entry name" value="Methyltransf_24"/>
    <property type="match status" value="1"/>
</dbReference>
<dbReference type="EMBL" id="UOFT01000039">
    <property type="protein sequence ID" value="VAW94511.1"/>
    <property type="molecule type" value="Genomic_DNA"/>
</dbReference>
<reference evidence="1" key="1">
    <citation type="submission" date="2018-06" db="EMBL/GenBank/DDBJ databases">
        <authorList>
            <person name="Zhirakovskaya E."/>
        </authorList>
    </citation>
    <scope>NUCLEOTIDE SEQUENCE</scope>
</reference>
<evidence type="ECO:0000313" key="1">
    <source>
        <dbReference type="EMBL" id="VAW94511.1"/>
    </source>
</evidence>
<name>A0A3B0ZS41_9ZZZZ</name>
<accession>A0A3B0ZS41</accession>
<gene>
    <name evidence="1" type="ORF">MNBD_GAMMA23-2284</name>
</gene>
<protein>
    <recommendedName>
        <fullName evidence="2">Class I SAM-dependent methyltransferase</fullName>
    </recommendedName>
</protein>